<dbReference type="PANTHER" id="PTHR35177:SF2">
    <property type="entry name" value="HYDROGENASE MATURATION FACTOR HYBG"/>
    <property type="match status" value="1"/>
</dbReference>
<dbReference type="PROSITE" id="PS01097">
    <property type="entry name" value="HUPF_HYPC"/>
    <property type="match status" value="1"/>
</dbReference>
<dbReference type="GO" id="GO:0005506">
    <property type="term" value="F:iron ion binding"/>
    <property type="evidence" value="ECO:0007669"/>
    <property type="project" value="TreeGrafter"/>
</dbReference>
<comment type="similarity">
    <text evidence="1">Belongs to the HupF/HypC family.</text>
</comment>
<dbReference type="AlphaFoldDB" id="A0A9X0WJE5"/>
<dbReference type="GO" id="GO:0051604">
    <property type="term" value="P:protein maturation"/>
    <property type="evidence" value="ECO:0007669"/>
    <property type="project" value="TreeGrafter"/>
</dbReference>
<dbReference type="SUPFAM" id="SSF159127">
    <property type="entry name" value="HupF/HypC-like"/>
    <property type="match status" value="1"/>
</dbReference>
<sequence length="79" mass="8514">MCLGIPMQIQSIDGFVARCTAKGAQREVSLFMLQDEGLAVGDYVVVHLGHAISRMSPEEAAMAWEIYDAMLAAEATEPA</sequence>
<dbReference type="RefSeq" id="WP_200388591.1">
    <property type="nucleotide sequence ID" value="NZ_NRSD01000015.1"/>
</dbReference>
<dbReference type="PRINTS" id="PR00445">
    <property type="entry name" value="HUPFHYPC"/>
</dbReference>
<dbReference type="Pfam" id="PF01455">
    <property type="entry name" value="HupF_HypC"/>
    <property type="match status" value="1"/>
</dbReference>
<proteinExistence type="inferred from homology"/>
<name>A0A9X0WJE5_9GAMM</name>
<reference evidence="2 3" key="1">
    <citation type="journal article" date="2020" name="Microorganisms">
        <title>Osmotic Adaptation and Compatible Solute Biosynthesis of Phototrophic Bacteria as Revealed from Genome Analyses.</title>
        <authorList>
            <person name="Imhoff J.F."/>
            <person name="Rahn T."/>
            <person name="Kunzel S."/>
            <person name="Keller A."/>
            <person name="Neulinger S.C."/>
        </authorList>
    </citation>
    <scope>NUCLEOTIDE SEQUENCE [LARGE SCALE GENOMIC DNA]</scope>
    <source>
        <strain evidence="2 3">DSM 21303</strain>
    </source>
</reference>
<protein>
    <submittedName>
        <fullName evidence="2">Hydrogenase assembly protein HypC</fullName>
    </submittedName>
</protein>
<accession>A0A9X0WJE5</accession>
<organism evidence="2 3">
    <name type="scientific">Thiocapsa imhoffii</name>
    <dbReference type="NCBI Taxonomy" id="382777"/>
    <lineage>
        <taxon>Bacteria</taxon>
        <taxon>Pseudomonadati</taxon>
        <taxon>Pseudomonadota</taxon>
        <taxon>Gammaproteobacteria</taxon>
        <taxon>Chromatiales</taxon>
        <taxon>Chromatiaceae</taxon>
        <taxon>Thiocapsa</taxon>
    </lineage>
</organism>
<dbReference type="EMBL" id="NRSD01000015">
    <property type="protein sequence ID" value="MBK1645794.1"/>
    <property type="molecule type" value="Genomic_DNA"/>
</dbReference>
<dbReference type="Gene3D" id="2.30.30.140">
    <property type="match status" value="1"/>
</dbReference>
<comment type="caution">
    <text evidence="2">The sequence shown here is derived from an EMBL/GenBank/DDBJ whole genome shotgun (WGS) entry which is preliminary data.</text>
</comment>
<dbReference type="Proteomes" id="UP001138802">
    <property type="component" value="Unassembled WGS sequence"/>
</dbReference>
<dbReference type="GO" id="GO:1902670">
    <property type="term" value="F:carbon dioxide binding"/>
    <property type="evidence" value="ECO:0007669"/>
    <property type="project" value="TreeGrafter"/>
</dbReference>
<evidence type="ECO:0000256" key="1">
    <source>
        <dbReference type="ARBA" id="ARBA00006018"/>
    </source>
</evidence>
<gene>
    <name evidence="2" type="ORF">CKO25_14255</name>
</gene>
<dbReference type="InterPro" id="IPR019812">
    <property type="entry name" value="Hydgase_assmbl_chp_CS"/>
</dbReference>
<keyword evidence="3" id="KW-1185">Reference proteome</keyword>
<evidence type="ECO:0000313" key="3">
    <source>
        <dbReference type="Proteomes" id="UP001138802"/>
    </source>
</evidence>
<evidence type="ECO:0000313" key="2">
    <source>
        <dbReference type="EMBL" id="MBK1645794.1"/>
    </source>
</evidence>
<dbReference type="PANTHER" id="PTHR35177">
    <property type="entry name" value="HYDROGENASE MATURATION FACTOR HYBG"/>
    <property type="match status" value="1"/>
</dbReference>
<dbReference type="InterPro" id="IPR001109">
    <property type="entry name" value="Hydrogenase_HupF/HypC"/>
</dbReference>
<dbReference type="NCBIfam" id="TIGR00074">
    <property type="entry name" value="hypC_hupF"/>
    <property type="match status" value="1"/>
</dbReference>